<gene>
    <name evidence="3" type="ORF">UCREL1_7600</name>
</gene>
<feature type="compositionally biased region" description="Polar residues" evidence="1">
    <location>
        <begin position="144"/>
        <end position="164"/>
    </location>
</feature>
<name>M7SMJ3_EUTLA</name>
<evidence type="ECO:0000256" key="1">
    <source>
        <dbReference type="SAM" id="MobiDB-lite"/>
    </source>
</evidence>
<organism evidence="3 4">
    <name type="scientific">Eutypa lata (strain UCR-EL1)</name>
    <name type="common">Grapevine dieback disease fungus</name>
    <name type="synonym">Eutypa armeniacae</name>
    <dbReference type="NCBI Taxonomy" id="1287681"/>
    <lineage>
        <taxon>Eukaryota</taxon>
        <taxon>Fungi</taxon>
        <taxon>Dikarya</taxon>
        <taxon>Ascomycota</taxon>
        <taxon>Pezizomycotina</taxon>
        <taxon>Sordariomycetes</taxon>
        <taxon>Xylariomycetidae</taxon>
        <taxon>Xylariales</taxon>
        <taxon>Diatrypaceae</taxon>
        <taxon>Eutypa</taxon>
    </lineage>
</organism>
<feature type="compositionally biased region" description="Basic and acidic residues" evidence="1">
    <location>
        <begin position="36"/>
        <end position="50"/>
    </location>
</feature>
<dbReference type="Pfam" id="PF00582">
    <property type="entry name" value="Usp"/>
    <property type="match status" value="1"/>
</dbReference>
<feature type="domain" description="UspA" evidence="2">
    <location>
        <begin position="222"/>
        <end position="356"/>
    </location>
</feature>
<accession>M7SMJ3</accession>
<feature type="region of interest" description="Disordered" evidence="1">
    <location>
        <begin position="34"/>
        <end position="165"/>
    </location>
</feature>
<evidence type="ECO:0000259" key="2">
    <source>
        <dbReference type="Pfam" id="PF00582"/>
    </source>
</evidence>
<keyword evidence="4" id="KW-1185">Reference proteome</keyword>
<dbReference type="InterPro" id="IPR006016">
    <property type="entry name" value="UspA"/>
</dbReference>
<dbReference type="OMA" id="HALEWAT"/>
<dbReference type="PANTHER" id="PTHR46100:SF4">
    <property type="entry name" value="USPA DOMAIN-CONTAINING PROTEIN"/>
    <property type="match status" value="1"/>
</dbReference>
<dbReference type="EMBL" id="KB706867">
    <property type="protein sequence ID" value="EMR65427.1"/>
    <property type="molecule type" value="Genomic_DNA"/>
</dbReference>
<dbReference type="InterPro" id="IPR014729">
    <property type="entry name" value="Rossmann-like_a/b/a_fold"/>
</dbReference>
<protein>
    <submittedName>
        <fullName evidence="3">Putative universal stress protein family protein</fullName>
    </submittedName>
</protein>
<dbReference type="OrthoDB" id="992776at2759"/>
<feature type="compositionally biased region" description="Acidic residues" evidence="1">
    <location>
        <begin position="58"/>
        <end position="72"/>
    </location>
</feature>
<feature type="compositionally biased region" description="Low complexity" evidence="1">
    <location>
        <begin position="90"/>
        <end position="103"/>
    </location>
</feature>
<dbReference type="SUPFAM" id="SSF52402">
    <property type="entry name" value="Adenine nucleotide alpha hydrolases-like"/>
    <property type="match status" value="1"/>
</dbReference>
<dbReference type="Gene3D" id="3.40.50.620">
    <property type="entry name" value="HUPs"/>
    <property type="match status" value="1"/>
</dbReference>
<dbReference type="STRING" id="1287681.M7SMJ3"/>
<dbReference type="KEGG" id="ela:UCREL1_7600"/>
<evidence type="ECO:0000313" key="4">
    <source>
        <dbReference type="Proteomes" id="UP000012174"/>
    </source>
</evidence>
<dbReference type="PANTHER" id="PTHR46100">
    <property type="entry name" value="IMP2'P"/>
    <property type="match status" value="1"/>
</dbReference>
<proteinExistence type="predicted"/>
<sequence length="361" mass="39458">MLDNGQIVDMNNAYRKLSDANLIYGGSGLASLARKKAADSDGLGRIEKDNMSPYGELLSDEDSDDDANSSDEESQRGRKLTTRADEQRGSSAPASSAKSLLAAAEEERKHVSGQPQYRSLFDEPEITVTSPSGDKNKSSKSSKQAVQPNTNFDQDPTVSGTQTPLYPDLDADVTAIRMAQNLQLTCTAIISHSEVHRSIRILYRGEYTKIQQEAEEEHRRLRKYLVATDLSDESTHALEWATGTVLRDGDTLIAIYCIDEETSGSVDANNLVPDEPKAMREQAAALNAMAKVNAKPSSNTSSPHPFTLYHPSASPRVQVIHCKNPKHLITEVIDYVNPTLVILGSRGRSALKGILFELPSD</sequence>
<dbReference type="AlphaFoldDB" id="M7SMJ3"/>
<dbReference type="Proteomes" id="UP000012174">
    <property type="component" value="Unassembled WGS sequence"/>
</dbReference>
<dbReference type="CDD" id="cd23659">
    <property type="entry name" value="USP_At3g01520-like"/>
    <property type="match status" value="1"/>
</dbReference>
<dbReference type="eggNOG" id="ENOG502QRPI">
    <property type="taxonomic scope" value="Eukaryota"/>
</dbReference>
<evidence type="ECO:0000313" key="3">
    <source>
        <dbReference type="EMBL" id="EMR65427.1"/>
    </source>
</evidence>
<dbReference type="HOGENOM" id="CLU_015980_1_0_1"/>
<reference evidence="4" key="1">
    <citation type="journal article" date="2013" name="Genome Announc.">
        <title>Draft genome sequence of the grapevine dieback fungus Eutypa lata UCR-EL1.</title>
        <authorList>
            <person name="Blanco-Ulate B."/>
            <person name="Rolshausen P.E."/>
            <person name="Cantu D."/>
        </authorList>
    </citation>
    <scope>NUCLEOTIDE SEQUENCE [LARGE SCALE GENOMIC DNA]</scope>
    <source>
        <strain evidence="4">UCR-EL1</strain>
    </source>
</reference>